<comment type="caution">
    <text evidence="1">The sequence shown here is derived from an EMBL/GenBank/DDBJ whole genome shotgun (WGS) entry which is preliminary data.</text>
</comment>
<protein>
    <submittedName>
        <fullName evidence="1">Uncharacterized protein</fullName>
    </submittedName>
</protein>
<accession>A0A7X6IC42</accession>
<evidence type="ECO:0000313" key="2">
    <source>
        <dbReference type="Proteomes" id="UP000534783"/>
    </source>
</evidence>
<proteinExistence type="predicted"/>
<reference evidence="1 2" key="1">
    <citation type="journal article" date="2020" name="Nature">
        <title>Bacterial chemolithoautotrophy via manganese oxidation.</title>
        <authorList>
            <person name="Yu H."/>
            <person name="Leadbetter J.R."/>
        </authorList>
    </citation>
    <scope>NUCLEOTIDE SEQUENCE [LARGE SCALE GENOMIC DNA]</scope>
    <source>
        <strain evidence="1 2">Mn-1</strain>
    </source>
</reference>
<evidence type="ECO:0000313" key="1">
    <source>
        <dbReference type="EMBL" id="NKE72171.1"/>
    </source>
</evidence>
<dbReference type="EMBL" id="VTOW01000003">
    <property type="protein sequence ID" value="NKE72171.1"/>
    <property type="molecule type" value="Genomic_DNA"/>
</dbReference>
<dbReference type="Proteomes" id="UP000534783">
    <property type="component" value="Unassembled WGS sequence"/>
</dbReference>
<keyword evidence="2" id="KW-1185">Reference proteome</keyword>
<dbReference type="RefSeq" id="WP_168061596.1">
    <property type="nucleotide sequence ID" value="NZ_VTOW01000003.1"/>
</dbReference>
<name>A0A7X6IC42_9BACT</name>
<organism evidence="1 2">
    <name type="scientific">Candidatus Manganitrophus noduliformans</name>
    <dbReference type="NCBI Taxonomy" id="2606439"/>
    <lineage>
        <taxon>Bacteria</taxon>
        <taxon>Pseudomonadati</taxon>
        <taxon>Nitrospirota</taxon>
        <taxon>Nitrospiria</taxon>
        <taxon>Candidatus Troglogloeales</taxon>
        <taxon>Candidatus Manganitrophaceae</taxon>
        <taxon>Candidatus Manganitrophus</taxon>
    </lineage>
</organism>
<dbReference type="AlphaFoldDB" id="A0A7X6IC42"/>
<sequence length="76" mass="8465">MFVANLQLVKDYWDKAARDVSSSGQELNLSPFPGKIKDLVGAEGFLQQRLEDQKRGDPTNVNTQFVDLALSLLRNG</sequence>
<gene>
    <name evidence="1" type="ORF">MNODULE_15590</name>
</gene>